<dbReference type="GO" id="GO:0005737">
    <property type="term" value="C:cytoplasm"/>
    <property type="evidence" value="ECO:0007669"/>
    <property type="project" value="UniProtKB-ARBA"/>
</dbReference>
<comment type="caution">
    <text evidence="8">The sequence shown here is derived from an EMBL/GenBank/DDBJ whole genome shotgun (WGS) entry which is preliminary data.</text>
</comment>
<dbReference type="HAMAP" id="MF_01337_B">
    <property type="entry name" value="Ribosomal_uL18_B"/>
    <property type="match status" value="1"/>
</dbReference>
<sequence length="116" mass="12762">MDKAKQKLLARNRRHQRVRARVSGTATCPRVAVFRSLRYIYAQAIDDNAGKTLLAASDHKTKAKSRVASAQVVGVKLGELIKAKGIEKIVFDRGGFRYHGRVKALADGLRSAGVQF</sequence>
<comment type="function">
    <text evidence="7">This is one of the proteins that bind and probably mediate the attachment of the 5S RNA into the large ribosomal subunit, where it forms part of the central protuberance.</text>
</comment>
<evidence type="ECO:0000256" key="4">
    <source>
        <dbReference type="ARBA" id="ARBA00022980"/>
    </source>
</evidence>
<dbReference type="Gene3D" id="3.30.420.100">
    <property type="match status" value="1"/>
</dbReference>
<keyword evidence="2 7" id="KW-0699">rRNA-binding</keyword>
<comment type="similarity">
    <text evidence="1 7">Belongs to the universal ribosomal protein uL18 family.</text>
</comment>
<dbReference type="GO" id="GO:0005840">
    <property type="term" value="C:ribosome"/>
    <property type="evidence" value="ECO:0007669"/>
    <property type="project" value="UniProtKB-KW"/>
</dbReference>
<accession>A0A1F8G2S0</accession>
<dbReference type="InterPro" id="IPR005484">
    <property type="entry name" value="Ribosomal_uL18_bac/plant/anim"/>
</dbReference>
<dbReference type="PANTHER" id="PTHR12899:SF3">
    <property type="entry name" value="LARGE RIBOSOMAL SUBUNIT PROTEIN UL18M"/>
    <property type="match status" value="1"/>
</dbReference>
<dbReference type="InterPro" id="IPR004389">
    <property type="entry name" value="Ribosomal_uL18_bac-type"/>
</dbReference>
<dbReference type="PANTHER" id="PTHR12899">
    <property type="entry name" value="39S RIBOSOMAL PROTEIN L18, MITOCHONDRIAL"/>
    <property type="match status" value="1"/>
</dbReference>
<dbReference type="AlphaFoldDB" id="A0A1F8G2S0"/>
<dbReference type="STRING" id="1802689.A3F25_02890"/>
<dbReference type="NCBIfam" id="TIGR00060">
    <property type="entry name" value="L18_bact"/>
    <property type="match status" value="1"/>
</dbReference>
<dbReference type="Pfam" id="PF00861">
    <property type="entry name" value="Ribosomal_L18p"/>
    <property type="match status" value="1"/>
</dbReference>
<evidence type="ECO:0000256" key="3">
    <source>
        <dbReference type="ARBA" id="ARBA00022884"/>
    </source>
</evidence>
<comment type="subunit">
    <text evidence="7">Part of the 50S ribosomal subunit; part of the 5S rRNA/L5/L18/L25 subcomplex. Contacts the 5S and 23S rRNAs.</text>
</comment>
<dbReference type="SUPFAM" id="SSF53137">
    <property type="entry name" value="Translational machinery components"/>
    <property type="match status" value="1"/>
</dbReference>
<dbReference type="GO" id="GO:1990904">
    <property type="term" value="C:ribonucleoprotein complex"/>
    <property type="evidence" value="ECO:0007669"/>
    <property type="project" value="UniProtKB-KW"/>
</dbReference>
<evidence type="ECO:0000313" key="9">
    <source>
        <dbReference type="Proteomes" id="UP000177478"/>
    </source>
</evidence>
<dbReference type="EMBL" id="MGKD01000024">
    <property type="protein sequence ID" value="OGN19036.1"/>
    <property type="molecule type" value="Genomic_DNA"/>
</dbReference>
<dbReference type="FunFam" id="3.30.420.100:FF:000001">
    <property type="entry name" value="50S ribosomal protein L18"/>
    <property type="match status" value="1"/>
</dbReference>
<reference evidence="8 9" key="1">
    <citation type="journal article" date="2016" name="Nat. Commun.">
        <title>Thousands of microbial genomes shed light on interconnected biogeochemical processes in an aquifer system.</title>
        <authorList>
            <person name="Anantharaman K."/>
            <person name="Brown C.T."/>
            <person name="Hug L.A."/>
            <person name="Sharon I."/>
            <person name="Castelle C.J."/>
            <person name="Probst A.J."/>
            <person name="Thomas B.C."/>
            <person name="Singh A."/>
            <person name="Wilkins M.J."/>
            <person name="Karaoz U."/>
            <person name="Brodie E.L."/>
            <person name="Williams K.H."/>
            <person name="Hubbard S.S."/>
            <person name="Banfield J.F."/>
        </authorList>
    </citation>
    <scope>NUCLEOTIDE SEQUENCE [LARGE SCALE GENOMIC DNA]</scope>
</reference>
<evidence type="ECO:0000256" key="5">
    <source>
        <dbReference type="ARBA" id="ARBA00023274"/>
    </source>
</evidence>
<dbReference type="CDD" id="cd00432">
    <property type="entry name" value="Ribosomal_L18_L5e"/>
    <property type="match status" value="1"/>
</dbReference>
<evidence type="ECO:0000256" key="1">
    <source>
        <dbReference type="ARBA" id="ARBA00007116"/>
    </source>
</evidence>
<proteinExistence type="inferred from homology"/>
<keyword evidence="3 7" id="KW-0694">RNA-binding</keyword>
<gene>
    <name evidence="7" type="primary">rplR</name>
    <name evidence="8" type="ORF">A3F25_02890</name>
</gene>
<evidence type="ECO:0000313" key="8">
    <source>
        <dbReference type="EMBL" id="OGN19036.1"/>
    </source>
</evidence>
<evidence type="ECO:0000256" key="2">
    <source>
        <dbReference type="ARBA" id="ARBA00022730"/>
    </source>
</evidence>
<organism evidence="8 9">
    <name type="scientific">Candidatus Yanofskybacteria bacterium RIFCSPHIGHO2_12_FULL_45_19b</name>
    <dbReference type="NCBI Taxonomy" id="1802689"/>
    <lineage>
        <taxon>Bacteria</taxon>
        <taxon>Candidatus Yanofskyibacteriota</taxon>
    </lineage>
</organism>
<evidence type="ECO:0000256" key="7">
    <source>
        <dbReference type="HAMAP-Rule" id="MF_01337"/>
    </source>
</evidence>
<dbReference type="GO" id="GO:0008097">
    <property type="term" value="F:5S rRNA binding"/>
    <property type="evidence" value="ECO:0007669"/>
    <property type="project" value="TreeGrafter"/>
</dbReference>
<keyword evidence="5 7" id="KW-0687">Ribonucleoprotein</keyword>
<keyword evidence="4 7" id="KW-0689">Ribosomal protein</keyword>
<dbReference type="Proteomes" id="UP000177478">
    <property type="component" value="Unassembled WGS sequence"/>
</dbReference>
<dbReference type="GO" id="GO:0006412">
    <property type="term" value="P:translation"/>
    <property type="evidence" value="ECO:0007669"/>
    <property type="project" value="UniProtKB-UniRule"/>
</dbReference>
<dbReference type="InterPro" id="IPR057268">
    <property type="entry name" value="Ribosomal_L18"/>
</dbReference>
<protein>
    <recommendedName>
        <fullName evidence="6 7">Large ribosomal subunit protein uL18</fullName>
    </recommendedName>
</protein>
<evidence type="ECO:0000256" key="6">
    <source>
        <dbReference type="ARBA" id="ARBA00035197"/>
    </source>
</evidence>
<name>A0A1F8G2S0_9BACT</name>
<dbReference type="GO" id="GO:0003735">
    <property type="term" value="F:structural constituent of ribosome"/>
    <property type="evidence" value="ECO:0007669"/>
    <property type="project" value="InterPro"/>
</dbReference>